<dbReference type="Proteomes" id="UP000226079">
    <property type="component" value="Unassembled WGS sequence"/>
</dbReference>
<evidence type="ECO:0000313" key="2">
    <source>
        <dbReference type="EMBL" id="PFG17449.1"/>
    </source>
</evidence>
<organism evidence="2 3">
    <name type="scientific">Propionicimonas paludicola</name>
    <dbReference type="NCBI Taxonomy" id="185243"/>
    <lineage>
        <taxon>Bacteria</taxon>
        <taxon>Bacillati</taxon>
        <taxon>Actinomycetota</taxon>
        <taxon>Actinomycetes</taxon>
        <taxon>Propionibacteriales</taxon>
        <taxon>Nocardioidaceae</taxon>
        <taxon>Propionicimonas</taxon>
    </lineage>
</organism>
<gene>
    <name evidence="2" type="ORF">ATK74_2020</name>
</gene>
<reference evidence="2 3" key="1">
    <citation type="submission" date="2017-10" db="EMBL/GenBank/DDBJ databases">
        <title>Sequencing the genomes of 1000 actinobacteria strains.</title>
        <authorList>
            <person name="Klenk H.-P."/>
        </authorList>
    </citation>
    <scope>NUCLEOTIDE SEQUENCE [LARGE SCALE GENOMIC DNA]</scope>
    <source>
        <strain evidence="2 3">DSM 15597</strain>
    </source>
</reference>
<evidence type="ECO:0008006" key="4">
    <source>
        <dbReference type="Google" id="ProtNLM"/>
    </source>
</evidence>
<keyword evidence="3" id="KW-1185">Reference proteome</keyword>
<feature type="compositionally biased region" description="Basic and acidic residues" evidence="1">
    <location>
        <begin position="153"/>
        <end position="163"/>
    </location>
</feature>
<sequence length="163" mass="16459">MVRLAPELIGIATLAAAGLLAGCAITDAAAVAGGQVPSALPVAQEVYLNECGHELVSKPGTFTLTCADAGQTLQGLTWSGWGTPEAIATGTEVVNLCTPSCVAGRVASLPVEVRASQLVTGKSAIAYTRLTVTVTGRLPAGLSSPEDFTLDSPDTRHDAQGGK</sequence>
<feature type="region of interest" description="Disordered" evidence="1">
    <location>
        <begin position="142"/>
        <end position="163"/>
    </location>
</feature>
<evidence type="ECO:0000313" key="3">
    <source>
        <dbReference type="Proteomes" id="UP000226079"/>
    </source>
</evidence>
<dbReference type="AlphaFoldDB" id="A0A2A9CV53"/>
<evidence type="ECO:0000256" key="1">
    <source>
        <dbReference type="SAM" id="MobiDB-lite"/>
    </source>
</evidence>
<dbReference type="PROSITE" id="PS51257">
    <property type="entry name" value="PROKAR_LIPOPROTEIN"/>
    <property type="match status" value="1"/>
</dbReference>
<name>A0A2A9CV53_9ACTN</name>
<comment type="caution">
    <text evidence="2">The sequence shown here is derived from an EMBL/GenBank/DDBJ whole genome shotgun (WGS) entry which is preliminary data.</text>
</comment>
<protein>
    <recommendedName>
        <fullName evidence="4">Lipoprotein</fullName>
    </recommendedName>
</protein>
<accession>A0A2A9CV53</accession>
<dbReference type="EMBL" id="PDJC01000001">
    <property type="protein sequence ID" value="PFG17449.1"/>
    <property type="molecule type" value="Genomic_DNA"/>
</dbReference>
<dbReference type="RefSeq" id="WP_098460877.1">
    <property type="nucleotide sequence ID" value="NZ_PDJC01000001.1"/>
</dbReference>
<dbReference type="OrthoDB" id="5149662at2"/>
<proteinExistence type="predicted"/>